<dbReference type="InterPro" id="IPR036412">
    <property type="entry name" value="HAD-like_sf"/>
</dbReference>
<evidence type="ECO:0000313" key="6">
    <source>
        <dbReference type="Proteomes" id="UP001200557"/>
    </source>
</evidence>
<dbReference type="PANTHER" id="PTHR43434">
    <property type="entry name" value="PHOSPHOGLYCOLATE PHOSPHATASE"/>
    <property type="match status" value="1"/>
</dbReference>
<evidence type="ECO:0000256" key="1">
    <source>
        <dbReference type="ARBA" id="ARBA00000830"/>
    </source>
</evidence>
<dbReference type="Pfam" id="PF00702">
    <property type="entry name" value="Hydrolase"/>
    <property type="match status" value="1"/>
</dbReference>
<dbReference type="Gene3D" id="3.40.50.1000">
    <property type="entry name" value="HAD superfamily/HAD-like"/>
    <property type="match status" value="1"/>
</dbReference>
<comment type="caution">
    <text evidence="5">The sequence shown here is derived from an EMBL/GenBank/DDBJ whole genome shotgun (WGS) entry which is preliminary data.</text>
</comment>
<dbReference type="Gene3D" id="1.10.150.240">
    <property type="entry name" value="Putative phosphatase, domain 2"/>
    <property type="match status" value="1"/>
</dbReference>
<sequence length="234" mass="24492">MTSLPIQGLIFDKDGTLFDFNATWGAFTGVLLVQETMATPEALDPLAQALGYDLTTGLFRKDSLVIAGTVDEVVEAAMPFLAETDPEALAKRFKAAAILAPQIEVTPLKPLFTQMRDAGLILGIATNDAEIPARANLGSVDVTSFFDFIAGFDSGFGGKPAPGQLHGFCEQTGLHPSVCAMVGDSTHDLHAGRAAGMATVAVLTGVAEHDELALHADVVLSSIADLPVWLGLQS</sequence>
<keyword evidence="6" id="KW-1185">Reference proteome</keyword>
<dbReference type="RefSeq" id="WP_235224090.1">
    <property type="nucleotide sequence ID" value="NZ_JAKGAQ010000001.1"/>
</dbReference>
<dbReference type="PANTHER" id="PTHR43434:SF1">
    <property type="entry name" value="PHOSPHOGLYCOLATE PHOSPHATASE"/>
    <property type="match status" value="1"/>
</dbReference>
<comment type="catalytic activity">
    <reaction evidence="1">
        <text>2-phosphoglycolate + H2O = glycolate + phosphate</text>
        <dbReference type="Rhea" id="RHEA:14369"/>
        <dbReference type="ChEBI" id="CHEBI:15377"/>
        <dbReference type="ChEBI" id="CHEBI:29805"/>
        <dbReference type="ChEBI" id="CHEBI:43474"/>
        <dbReference type="ChEBI" id="CHEBI:58033"/>
        <dbReference type="EC" id="3.1.3.18"/>
    </reaction>
</comment>
<comment type="similarity">
    <text evidence="3">Belongs to the HAD-like hydrolase superfamily. CbbY/CbbZ/Gph/YieH family.</text>
</comment>
<name>A0ABS9CU83_9RHOB</name>
<organism evidence="5 6">
    <name type="scientific">Octadecabacter dasysiphoniae</name>
    <dbReference type="NCBI Taxonomy" id="2909341"/>
    <lineage>
        <taxon>Bacteria</taxon>
        <taxon>Pseudomonadati</taxon>
        <taxon>Pseudomonadota</taxon>
        <taxon>Alphaproteobacteria</taxon>
        <taxon>Rhodobacterales</taxon>
        <taxon>Roseobacteraceae</taxon>
        <taxon>Octadecabacter</taxon>
    </lineage>
</organism>
<dbReference type="InterPro" id="IPR023214">
    <property type="entry name" value="HAD_sf"/>
</dbReference>
<comment type="pathway">
    <text evidence="2">Organic acid metabolism; glycolate biosynthesis; glycolate from 2-phosphoglycolate: step 1/1.</text>
</comment>
<proteinExistence type="inferred from homology"/>
<dbReference type="InterPro" id="IPR023198">
    <property type="entry name" value="PGP-like_dom2"/>
</dbReference>
<evidence type="ECO:0000256" key="3">
    <source>
        <dbReference type="ARBA" id="ARBA00006171"/>
    </source>
</evidence>
<accession>A0ABS9CU83</accession>
<keyword evidence="5" id="KW-0378">Hydrolase</keyword>
<evidence type="ECO:0000313" key="5">
    <source>
        <dbReference type="EMBL" id="MCF2869969.1"/>
    </source>
</evidence>
<evidence type="ECO:0000256" key="4">
    <source>
        <dbReference type="ARBA" id="ARBA00013078"/>
    </source>
</evidence>
<dbReference type="SUPFAM" id="SSF56784">
    <property type="entry name" value="HAD-like"/>
    <property type="match status" value="1"/>
</dbReference>
<dbReference type="Proteomes" id="UP001200557">
    <property type="component" value="Unassembled WGS sequence"/>
</dbReference>
<protein>
    <recommendedName>
        <fullName evidence="4">phosphoglycolate phosphatase</fullName>
        <ecNumber evidence="4">3.1.3.18</ecNumber>
    </recommendedName>
</protein>
<dbReference type="EMBL" id="JAKGAQ010000001">
    <property type="protein sequence ID" value="MCF2869969.1"/>
    <property type="molecule type" value="Genomic_DNA"/>
</dbReference>
<dbReference type="NCBIfam" id="TIGR01549">
    <property type="entry name" value="HAD-SF-IA-v1"/>
    <property type="match status" value="1"/>
</dbReference>
<dbReference type="CDD" id="cd01427">
    <property type="entry name" value="HAD_like"/>
    <property type="match status" value="1"/>
</dbReference>
<gene>
    <name evidence="5" type="ORF">L0664_02715</name>
</gene>
<dbReference type="EC" id="3.1.3.18" evidence="4"/>
<dbReference type="SFLD" id="SFLDS00003">
    <property type="entry name" value="Haloacid_Dehalogenase"/>
    <property type="match status" value="1"/>
</dbReference>
<dbReference type="SFLD" id="SFLDG01129">
    <property type="entry name" value="C1.5:_HAD__Beta-PGM__Phosphata"/>
    <property type="match status" value="1"/>
</dbReference>
<dbReference type="InterPro" id="IPR050155">
    <property type="entry name" value="HAD-like_hydrolase_sf"/>
</dbReference>
<evidence type="ECO:0000256" key="2">
    <source>
        <dbReference type="ARBA" id="ARBA00004818"/>
    </source>
</evidence>
<reference evidence="5 6" key="1">
    <citation type="submission" date="2022-01" db="EMBL/GenBank/DDBJ databases">
        <title>Octadecabacter sp. nov., isolated from a marine alga.</title>
        <authorList>
            <person name="Jin M.S."/>
            <person name="Kim H.M."/>
            <person name="Han D.M."/>
            <person name="Jung J.J."/>
            <person name="Jeon C.O."/>
        </authorList>
    </citation>
    <scope>NUCLEOTIDE SEQUENCE [LARGE SCALE GENOMIC DNA]</scope>
    <source>
        <strain evidence="5 6">G9-8</strain>
    </source>
</reference>
<dbReference type="GO" id="GO:0016787">
    <property type="term" value="F:hydrolase activity"/>
    <property type="evidence" value="ECO:0007669"/>
    <property type="project" value="UniProtKB-KW"/>
</dbReference>
<dbReference type="InterPro" id="IPR006439">
    <property type="entry name" value="HAD-SF_hydro_IA"/>
</dbReference>